<proteinExistence type="predicted"/>
<gene>
    <name evidence="2" type="ORF">F1599_19695</name>
</gene>
<dbReference type="Proteomes" id="UP000324324">
    <property type="component" value="Unassembled WGS sequence"/>
</dbReference>
<dbReference type="AlphaFoldDB" id="A0A5M8AA37"/>
<reference evidence="2 3" key="1">
    <citation type="submission" date="2019-09" db="EMBL/GenBank/DDBJ databases">
        <title>Isolation of a novel species in the genus Cupriavidus from patients with sepsis using whole genome sequencing.</title>
        <authorList>
            <person name="Kweon O.J."/>
            <person name="Lee M.-K."/>
        </authorList>
    </citation>
    <scope>NUCLEOTIDE SEQUENCE [LARGE SCALE GENOMIC DNA]</scope>
    <source>
        <strain evidence="2 3">MKL-01</strain>
    </source>
</reference>
<accession>A0A5M8AA37</accession>
<evidence type="ECO:0000313" key="2">
    <source>
        <dbReference type="EMBL" id="KAA6118935.1"/>
    </source>
</evidence>
<dbReference type="RefSeq" id="WP_150084194.1">
    <property type="nucleotide sequence ID" value="NZ_VWRN01000053.1"/>
</dbReference>
<organism evidence="2 3">
    <name type="scientific">Cupriavidus cauae</name>
    <dbReference type="NCBI Taxonomy" id="2608999"/>
    <lineage>
        <taxon>Bacteria</taxon>
        <taxon>Pseudomonadati</taxon>
        <taxon>Pseudomonadota</taxon>
        <taxon>Betaproteobacteria</taxon>
        <taxon>Burkholderiales</taxon>
        <taxon>Burkholderiaceae</taxon>
        <taxon>Cupriavidus</taxon>
    </lineage>
</organism>
<dbReference type="Pfam" id="PF08909">
    <property type="entry name" value="DUF1854"/>
    <property type="match status" value="1"/>
</dbReference>
<dbReference type="EMBL" id="VWRN01000053">
    <property type="protein sequence ID" value="KAA6118935.1"/>
    <property type="molecule type" value="Genomic_DNA"/>
</dbReference>
<feature type="domain" description="DUF1854" evidence="1">
    <location>
        <begin position="34"/>
        <end position="163"/>
    </location>
</feature>
<protein>
    <submittedName>
        <fullName evidence="2">DUF1854 domain-containing protein</fullName>
    </submittedName>
</protein>
<sequence>MQASESTTAVAFPFELSRNPFGRLVMRTADGGVHEGVVAVRAFPITAPDDGIALVSTDGHELAWIERLEDLPAPVRAIVEEELAGREFMPEIRRIVSVSTFATPSTWQVETDRGPTRLVLRGEEDIRRLAGTTLLISDSHGIHYLIRSLDSLDKASRKLLDRFL</sequence>
<keyword evidence="3" id="KW-1185">Reference proteome</keyword>
<evidence type="ECO:0000313" key="3">
    <source>
        <dbReference type="Proteomes" id="UP000324324"/>
    </source>
</evidence>
<evidence type="ECO:0000259" key="1">
    <source>
        <dbReference type="Pfam" id="PF08909"/>
    </source>
</evidence>
<name>A0A5M8AA37_9BURK</name>
<comment type="caution">
    <text evidence="2">The sequence shown here is derived from an EMBL/GenBank/DDBJ whole genome shotgun (WGS) entry which is preliminary data.</text>
</comment>
<dbReference type="InterPro" id="IPR015005">
    <property type="entry name" value="DUF1854"/>
</dbReference>